<comment type="caution">
    <text evidence="2">The sequence shown here is derived from an EMBL/GenBank/DDBJ whole genome shotgun (WGS) entry which is preliminary data.</text>
</comment>
<accession>A0ABU1LQI1</accession>
<protein>
    <submittedName>
        <fullName evidence="2">Uncharacterized protein</fullName>
    </submittedName>
</protein>
<feature type="region of interest" description="Disordered" evidence="1">
    <location>
        <begin position="76"/>
        <end position="96"/>
    </location>
</feature>
<sequence length="96" mass="10549">MNQIEIQIVESKPGKTRIESRFNALGPVIGVPQLRGHENLLARNVPRSEPCPQSLAHLTFVPIALGTVEVPISDFQRVSGRTDRGRGIGNQRAEPE</sequence>
<gene>
    <name evidence="2" type="ORF">J2804_002421</name>
</gene>
<reference evidence="2 3" key="1">
    <citation type="submission" date="2023-07" db="EMBL/GenBank/DDBJ databases">
        <title>Sorghum-associated microbial communities from plants grown in Nebraska, USA.</title>
        <authorList>
            <person name="Schachtman D."/>
        </authorList>
    </citation>
    <scope>NUCLEOTIDE SEQUENCE [LARGE SCALE GENOMIC DNA]</scope>
    <source>
        <strain evidence="2 3">DS1316</strain>
    </source>
</reference>
<evidence type="ECO:0000313" key="3">
    <source>
        <dbReference type="Proteomes" id="UP001264340"/>
    </source>
</evidence>
<evidence type="ECO:0000256" key="1">
    <source>
        <dbReference type="SAM" id="MobiDB-lite"/>
    </source>
</evidence>
<name>A0ABU1LQI1_9BURK</name>
<dbReference type="Proteomes" id="UP001264340">
    <property type="component" value="Unassembled WGS sequence"/>
</dbReference>
<keyword evidence="3" id="KW-1185">Reference proteome</keyword>
<organism evidence="2 3">
    <name type="scientific">Paraburkholderia terricola</name>
    <dbReference type="NCBI Taxonomy" id="169427"/>
    <lineage>
        <taxon>Bacteria</taxon>
        <taxon>Pseudomonadati</taxon>
        <taxon>Pseudomonadota</taxon>
        <taxon>Betaproteobacteria</taxon>
        <taxon>Burkholderiales</taxon>
        <taxon>Burkholderiaceae</taxon>
        <taxon>Paraburkholderia</taxon>
    </lineage>
</organism>
<dbReference type="EMBL" id="JAVDRP010000004">
    <property type="protein sequence ID" value="MDR6409017.1"/>
    <property type="molecule type" value="Genomic_DNA"/>
</dbReference>
<evidence type="ECO:0000313" key="2">
    <source>
        <dbReference type="EMBL" id="MDR6409017.1"/>
    </source>
</evidence>
<proteinExistence type="predicted"/>